<evidence type="ECO:0008006" key="3">
    <source>
        <dbReference type="Google" id="ProtNLM"/>
    </source>
</evidence>
<keyword evidence="2" id="KW-1185">Reference proteome</keyword>
<accession>A0A1H9GFV0</accession>
<proteinExistence type="predicted"/>
<dbReference type="EMBL" id="FOFG01000005">
    <property type="protein sequence ID" value="SEQ48995.1"/>
    <property type="molecule type" value="Genomic_DNA"/>
</dbReference>
<sequence length="198" mass="21484">MSGLLEVKLDDAQLARMANLLGAAGKNAGKAIVRAVNHTGDKARTRMVRTLTAQTGLKRKVIVRALKVDRASTGGPKGNGARSAYVIRSRGGDISLKFFGAKEGPGGVTAKVRGKSWHDDHAFMTGGRWPNRTRLKLGGHVYKRLGRKRIPIAEQRSGLFIPEEMITGESEAAFFEVVESDLTDRLVHEVGRLLEGGR</sequence>
<dbReference type="RefSeq" id="WP_092496182.1">
    <property type="nucleotide sequence ID" value="NZ_FOFG01000005.1"/>
</dbReference>
<reference evidence="1 2" key="1">
    <citation type="submission" date="2016-10" db="EMBL/GenBank/DDBJ databases">
        <authorList>
            <person name="de Groot N.N."/>
        </authorList>
    </citation>
    <scope>NUCLEOTIDE SEQUENCE [LARGE SCALE GENOMIC DNA]</scope>
    <source>
        <strain evidence="1 2">A52C2</strain>
    </source>
</reference>
<evidence type="ECO:0000313" key="1">
    <source>
        <dbReference type="EMBL" id="SEQ48995.1"/>
    </source>
</evidence>
<name>A0A1H9GFV0_9HYPH</name>
<dbReference type="STRING" id="1855383.SAMN05216548_10527"/>
<organism evidence="1 2">
    <name type="scientific">Faunimonas pinastri</name>
    <dbReference type="NCBI Taxonomy" id="1855383"/>
    <lineage>
        <taxon>Bacteria</taxon>
        <taxon>Pseudomonadati</taxon>
        <taxon>Pseudomonadota</taxon>
        <taxon>Alphaproteobacteria</taxon>
        <taxon>Hyphomicrobiales</taxon>
        <taxon>Afifellaceae</taxon>
        <taxon>Faunimonas</taxon>
    </lineage>
</organism>
<dbReference type="Proteomes" id="UP000199647">
    <property type="component" value="Unassembled WGS sequence"/>
</dbReference>
<evidence type="ECO:0000313" key="2">
    <source>
        <dbReference type="Proteomes" id="UP000199647"/>
    </source>
</evidence>
<protein>
    <recommendedName>
        <fullName evidence="3">Prophage minor tail protein Z (GPZ)</fullName>
    </recommendedName>
</protein>
<gene>
    <name evidence="1" type="ORF">SAMN05216548_10527</name>
</gene>
<dbReference type="OrthoDB" id="7840472at2"/>
<dbReference type="AlphaFoldDB" id="A0A1H9GFV0"/>